<evidence type="ECO:0000313" key="9">
    <source>
        <dbReference type="EMBL" id="GIL39183.1"/>
    </source>
</evidence>
<dbReference type="InterPro" id="IPR013325">
    <property type="entry name" value="RNA_pol_sigma_r2"/>
</dbReference>
<sequence>MAHIDDPTTQRANLAYIKNAMREPLLERDHEFDLARRWRDEGNEQALHELVRAYARLVVATATRFRNYGLPMGDLIQEGNVGLMQAAARFEPEREVRFSTYAAWWIRSAMQDYILRNWSIVRTGTTAAQKSLFFNLRRLRAKIEGKGEGMTDVGRQWIADQLRVGRSDVTEMEMRLSGADQSLNAPIRETSEDEWQDFLPDARPNPEDIVIGLRDAETRSKWLAEALGELSPRERTIIQQRRLGDEAVTLEELGHELGVSKERVRQLEQRALLKLKNSMLKKVERPSDLLLEDA</sequence>
<dbReference type="PROSITE" id="PS00716">
    <property type="entry name" value="SIGMA70_2"/>
    <property type="match status" value="1"/>
</dbReference>
<dbReference type="InterPro" id="IPR007630">
    <property type="entry name" value="RNA_pol_sigma70_r4"/>
</dbReference>
<keyword evidence="3 6" id="KW-0731">Sigma factor</keyword>
<evidence type="ECO:0000256" key="4">
    <source>
        <dbReference type="ARBA" id="ARBA00023125"/>
    </source>
</evidence>
<keyword evidence="5 6" id="KW-0804">Transcription</keyword>
<comment type="function">
    <text evidence="6">Sigma factors are initiation factors that promote the attachment of RNA polymerase to specific initiation sites and are then released.</text>
</comment>
<keyword evidence="2 6" id="KW-0805">Transcription regulation</keyword>
<reference evidence="9" key="1">
    <citation type="submission" date="2021-02" db="EMBL/GenBank/DDBJ databases">
        <title>Genome sequence of Rhodospirillales sp. strain TMPK1 isolated from soil.</title>
        <authorList>
            <person name="Nakai R."/>
            <person name="Kusada H."/>
            <person name="Tamaki H."/>
        </authorList>
    </citation>
    <scope>NUCLEOTIDE SEQUENCE</scope>
    <source>
        <strain evidence="9">TMPK1</strain>
    </source>
</reference>
<keyword evidence="10" id="KW-1185">Reference proteome</keyword>
<protein>
    <recommendedName>
        <fullName evidence="6">RNA polymerase sigma factor</fullName>
    </recommendedName>
</protein>
<evidence type="ECO:0000256" key="5">
    <source>
        <dbReference type="ARBA" id="ARBA00023163"/>
    </source>
</evidence>
<dbReference type="SUPFAM" id="SSF88946">
    <property type="entry name" value="Sigma2 domain of RNA polymerase sigma factors"/>
    <property type="match status" value="1"/>
</dbReference>
<accession>A0A8S8X7H6</accession>
<name>A0A8S8X7H6_9PROT</name>
<proteinExistence type="inferred from homology"/>
<comment type="caution">
    <text evidence="9">The sequence shown here is derived from an EMBL/GenBank/DDBJ whole genome shotgun (WGS) entry which is preliminary data.</text>
</comment>
<dbReference type="PANTHER" id="PTHR30376">
    <property type="entry name" value="SIGMA FACTOR RPOH HEAT SHOCK RELATED"/>
    <property type="match status" value="1"/>
</dbReference>
<organism evidence="9 10">
    <name type="scientific">Roseiterribacter gracilis</name>
    <dbReference type="NCBI Taxonomy" id="2812848"/>
    <lineage>
        <taxon>Bacteria</taxon>
        <taxon>Pseudomonadati</taxon>
        <taxon>Pseudomonadota</taxon>
        <taxon>Alphaproteobacteria</taxon>
        <taxon>Rhodospirillales</taxon>
        <taxon>Roseiterribacteraceae</taxon>
        <taxon>Roseiterribacter</taxon>
    </lineage>
</organism>
<evidence type="ECO:0000259" key="7">
    <source>
        <dbReference type="PROSITE" id="PS00715"/>
    </source>
</evidence>
<comment type="similarity">
    <text evidence="1 6">Belongs to the sigma-70 factor family.</text>
</comment>
<feature type="domain" description="RNA polymerase sigma-70" evidence="8">
    <location>
        <begin position="249"/>
        <end position="275"/>
    </location>
</feature>
<dbReference type="Pfam" id="PF04545">
    <property type="entry name" value="Sigma70_r4"/>
    <property type="match status" value="1"/>
</dbReference>
<evidence type="ECO:0000313" key="10">
    <source>
        <dbReference type="Proteomes" id="UP000681075"/>
    </source>
</evidence>
<evidence type="ECO:0000256" key="2">
    <source>
        <dbReference type="ARBA" id="ARBA00023015"/>
    </source>
</evidence>
<evidence type="ECO:0000259" key="8">
    <source>
        <dbReference type="PROSITE" id="PS00716"/>
    </source>
</evidence>
<dbReference type="NCBIfam" id="NF005693">
    <property type="entry name" value="PRK07500.1"/>
    <property type="match status" value="1"/>
</dbReference>
<dbReference type="SUPFAM" id="SSF88659">
    <property type="entry name" value="Sigma3 and sigma4 domains of RNA polymerase sigma factors"/>
    <property type="match status" value="1"/>
</dbReference>
<dbReference type="InterPro" id="IPR013324">
    <property type="entry name" value="RNA_pol_sigma_r3/r4-like"/>
</dbReference>
<dbReference type="Gene3D" id="1.20.120.1810">
    <property type="match status" value="1"/>
</dbReference>
<dbReference type="InterPro" id="IPR050813">
    <property type="entry name" value="Sigma-70_Factor"/>
</dbReference>
<dbReference type="Pfam" id="PF04542">
    <property type="entry name" value="Sigma70_r2"/>
    <property type="match status" value="1"/>
</dbReference>
<dbReference type="InterPro" id="IPR000943">
    <property type="entry name" value="RNA_pol_sigma70"/>
</dbReference>
<dbReference type="PIRSF" id="PIRSF000770">
    <property type="entry name" value="RNA_pol_sigma-SigE/K"/>
    <property type="match status" value="1"/>
</dbReference>
<feature type="domain" description="RNA polymerase sigma-70" evidence="7">
    <location>
        <begin position="74"/>
        <end position="87"/>
    </location>
</feature>
<dbReference type="PANTHER" id="PTHR30376:SF3">
    <property type="entry name" value="RNA POLYMERASE SIGMA FACTOR RPOH"/>
    <property type="match status" value="1"/>
</dbReference>
<dbReference type="CDD" id="cd06171">
    <property type="entry name" value="Sigma70_r4"/>
    <property type="match status" value="1"/>
</dbReference>
<dbReference type="NCBIfam" id="TIGR02937">
    <property type="entry name" value="sigma70-ECF"/>
    <property type="match status" value="1"/>
</dbReference>
<keyword evidence="4 6" id="KW-0238">DNA-binding</keyword>
<dbReference type="NCBIfam" id="NF005143">
    <property type="entry name" value="PRK06596.1"/>
    <property type="match status" value="1"/>
</dbReference>
<dbReference type="GO" id="GO:0006352">
    <property type="term" value="P:DNA-templated transcription initiation"/>
    <property type="evidence" value="ECO:0007669"/>
    <property type="project" value="InterPro"/>
</dbReference>
<dbReference type="PROSITE" id="PS00715">
    <property type="entry name" value="SIGMA70_1"/>
    <property type="match status" value="1"/>
</dbReference>
<dbReference type="Proteomes" id="UP000681075">
    <property type="component" value="Unassembled WGS sequence"/>
</dbReference>
<dbReference type="GO" id="GO:0003677">
    <property type="term" value="F:DNA binding"/>
    <property type="evidence" value="ECO:0007669"/>
    <property type="project" value="UniProtKB-KW"/>
</dbReference>
<evidence type="ECO:0000256" key="3">
    <source>
        <dbReference type="ARBA" id="ARBA00023082"/>
    </source>
</evidence>
<gene>
    <name evidence="9" type="ORF">TMPK1_14200</name>
</gene>
<dbReference type="InterPro" id="IPR007627">
    <property type="entry name" value="RNA_pol_sigma70_r2"/>
</dbReference>
<dbReference type="InterPro" id="IPR014284">
    <property type="entry name" value="RNA_pol_sigma-70_dom"/>
</dbReference>
<dbReference type="RefSeq" id="WP_420242281.1">
    <property type="nucleotide sequence ID" value="NZ_BOPV01000001.1"/>
</dbReference>
<dbReference type="GO" id="GO:0016987">
    <property type="term" value="F:sigma factor activity"/>
    <property type="evidence" value="ECO:0007669"/>
    <property type="project" value="UniProtKB-KW"/>
</dbReference>
<dbReference type="EMBL" id="BOPV01000001">
    <property type="protein sequence ID" value="GIL39183.1"/>
    <property type="molecule type" value="Genomic_DNA"/>
</dbReference>
<evidence type="ECO:0000256" key="1">
    <source>
        <dbReference type="ARBA" id="ARBA00007788"/>
    </source>
</evidence>
<dbReference type="PRINTS" id="PR00046">
    <property type="entry name" value="SIGMA70FCT"/>
</dbReference>
<dbReference type="AlphaFoldDB" id="A0A8S8X7H6"/>
<evidence type="ECO:0000256" key="6">
    <source>
        <dbReference type="RuleBase" id="RU362124"/>
    </source>
</evidence>
<dbReference type="Gene3D" id="1.20.140.160">
    <property type="match status" value="1"/>
</dbReference>